<accession>A0A8H3AKN5</accession>
<dbReference type="AlphaFoldDB" id="A0A8H3AKN5"/>
<protein>
    <submittedName>
        <fullName evidence="1">Uncharacterized protein</fullName>
    </submittedName>
</protein>
<organism evidence="1 2">
    <name type="scientific">Rhizoctonia solani</name>
    <dbReference type="NCBI Taxonomy" id="456999"/>
    <lineage>
        <taxon>Eukaryota</taxon>
        <taxon>Fungi</taxon>
        <taxon>Dikarya</taxon>
        <taxon>Basidiomycota</taxon>
        <taxon>Agaricomycotina</taxon>
        <taxon>Agaricomycetes</taxon>
        <taxon>Cantharellales</taxon>
        <taxon>Ceratobasidiaceae</taxon>
        <taxon>Rhizoctonia</taxon>
    </lineage>
</organism>
<proteinExistence type="predicted"/>
<dbReference type="Proteomes" id="UP000663841">
    <property type="component" value="Unassembled WGS sequence"/>
</dbReference>
<name>A0A8H3AKN5_9AGAM</name>
<dbReference type="EMBL" id="CAJMWW010000084">
    <property type="protein sequence ID" value="CAE6430861.1"/>
    <property type="molecule type" value="Genomic_DNA"/>
</dbReference>
<sequence>MTLDKSVMDQLDTIRLELVWGTIGRLKIRKAFKDVQDIGPIHEKSKKKGLIDAAKLGKTIYTGRSKSRAFQPGHIFIFKYAPESWLRAEGIIPNENLIRSYIDVDALYQETKAKLDTKVGIFSHSQAQDRVFWDSEGKIGVLKHLAPVPLRDFGCPKAENEEKDRLKVEAKIEIEIED</sequence>
<comment type="caution">
    <text evidence="1">The sequence shown here is derived from an EMBL/GenBank/DDBJ whole genome shotgun (WGS) entry which is preliminary data.</text>
</comment>
<gene>
    <name evidence="1" type="ORF">RDB_LOCUS66205</name>
</gene>
<reference evidence="1" key="1">
    <citation type="submission" date="2021-01" db="EMBL/GenBank/DDBJ databases">
        <authorList>
            <person name="Kaushik A."/>
        </authorList>
    </citation>
    <scope>NUCLEOTIDE SEQUENCE</scope>
    <source>
        <strain evidence="1">AG3-T5</strain>
    </source>
</reference>
<evidence type="ECO:0000313" key="1">
    <source>
        <dbReference type="EMBL" id="CAE6430861.1"/>
    </source>
</evidence>
<evidence type="ECO:0000313" key="2">
    <source>
        <dbReference type="Proteomes" id="UP000663841"/>
    </source>
</evidence>